<evidence type="ECO:0000256" key="6">
    <source>
        <dbReference type="ARBA" id="ARBA00023306"/>
    </source>
</evidence>
<keyword evidence="5 7" id="KW-0472">Membrane</keyword>
<comment type="similarity">
    <text evidence="7">Belongs to the CrgA family.</text>
</comment>
<comment type="subcellular location">
    <subcellularLocation>
        <location evidence="7">Cell membrane</location>
        <topology evidence="7">Multi-pass membrane protein</topology>
    </subcellularLocation>
</comment>
<comment type="function">
    <text evidence="7">Involved in cell division.</text>
</comment>
<dbReference type="GO" id="GO:0005886">
    <property type="term" value="C:plasma membrane"/>
    <property type="evidence" value="ECO:0007669"/>
    <property type="project" value="UniProtKB-SubCell"/>
</dbReference>
<keyword evidence="3 7" id="KW-0812">Transmembrane</keyword>
<keyword evidence="10" id="KW-1185">Reference proteome</keyword>
<dbReference type="GO" id="GO:0051301">
    <property type="term" value="P:cell division"/>
    <property type="evidence" value="ECO:0007669"/>
    <property type="project" value="UniProtKB-UniRule"/>
</dbReference>
<gene>
    <name evidence="7" type="primary">crgA</name>
    <name evidence="9" type="ORF">HKD39_12085</name>
</gene>
<reference evidence="9 10" key="1">
    <citation type="submission" date="2020-05" db="EMBL/GenBank/DDBJ databases">
        <title>Nakamurella sp. DB0629 isolated from air conditioner.</title>
        <authorList>
            <person name="Kim D.H."/>
            <person name="Kim D.-U."/>
        </authorList>
    </citation>
    <scope>NUCLEOTIDE SEQUENCE [LARGE SCALE GENOMIC DNA]</scope>
    <source>
        <strain evidence="9 10">DB0629</strain>
    </source>
</reference>
<evidence type="ECO:0000256" key="7">
    <source>
        <dbReference type="HAMAP-Rule" id="MF_00631"/>
    </source>
</evidence>
<evidence type="ECO:0000313" key="10">
    <source>
        <dbReference type="Proteomes" id="UP000562984"/>
    </source>
</evidence>
<evidence type="ECO:0000256" key="5">
    <source>
        <dbReference type="ARBA" id="ARBA00023136"/>
    </source>
</evidence>
<sequence>MLVARPWVRHLPWSPTQGGSAVGPGHRRGNSRQPPHAASTEDPVPKSKVRKKPAGSSAGSVAARSGSTSSAAAQTSRVKVAGPSSPLYIGVMLGLMILGLLWIVIYYLWGQDIPVMNTLQGWNFLVGFGLMVIGLLMTMRWR</sequence>
<dbReference type="EMBL" id="JABEND010000006">
    <property type="protein sequence ID" value="NNG36436.1"/>
    <property type="molecule type" value="Genomic_DNA"/>
</dbReference>
<evidence type="ECO:0000256" key="2">
    <source>
        <dbReference type="ARBA" id="ARBA00022618"/>
    </source>
</evidence>
<proteinExistence type="inferred from homology"/>
<dbReference type="Proteomes" id="UP000562984">
    <property type="component" value="Unassembled WGS sequence"/>
</dbReference>
<protein>
    <recommendedName>
        <fullName evidence="7">Cell division protein CrgA</fullName>
    </recommendedName>
</protein>
<keyword evidence="1 7" id="KW-1003">Cell membrane</keyword>
<evidence type="ECO:0000256" key="4">
    <source>
        <dbReference type="ARBA" id="ARBA00022989"/>
    </source>
</evidence>
<evidence type="ECO:0000256" key="8">
    <source>
        <dbReference type="SAM" id="MobiDB-lite"/>
    </source>
</evidence>
<keyword evidence="2 7" id="KW-0132">Cell division</keyword>
<feature type="transmembrane region" description="Helical" evidence="7">
    <location>
        <begin position="121"/>
        <end position="139"/>
    </location>
</feature>
<evidence type="ECO:0000313" key="9">
    <source>
        <dbReference type="EMBL" id="NNG36436.1"/>
    </source>
</evidence>
<evidence type="ECO:0000256" key="3">
    <source>
        <dbReference type="ARBA" id="ARBA00022692"/>
    </source>
</evidence>
<name>A0A849AA00_9ACTN</name>
<feature type="transmembrane region" description="Helical" evidence="7">
    <location>
        <begin position="87"/>
        <end position="109"/>
    </location>
</feature>
<evidence type="ECO:0000256" key="1">
    <source>
        <dbReference type="ARBA" id="ARBA00022475"/>
    </source>
</evidence>
<organism evidence="9 10">
    <name type="scientific">Nakamurella aerolata</name>
    <dbReference type="NCBI Taxonomy" id="1656892"/>
    <lineage>
        <taxon>Bacteria</taxon>
        <taxon>Bacillati</taxon>
        <taxon>Actinomycetota</taxon>
        <taxon>Actinomycetes</taxon>
        <taxon>Nakamurellales</taxon>
        <taxon>Nakamurellaceae</taxon>
        <taxon>Nakamurella</taxon>
    </lineage>
</organism>
<comment type="caution">
    <text evidence="9">The sequence shown here is derived from an EMBL/GenBank/DDBJ whole genome shotgun (WGS) entry which is preliminary data.</text>
</comment>
<dbReference type="Pfam" id="PF06781">
    <property type="entry name" value="CrgA"/>
    <property type="match status" value="1"/>
</dbReference>
<accession>A0A849AA00</accession>
<dbReference type="InterPro" id="IPR009619">
    <property type="entry name" value="CrgA"/>
</dbReference>
<keyword evidence="6 7" id="KW-0131">Cell cycle</keyword>
<feature type="compositionally biased region" description="Low complexity" evidence="8">
    <location>
        <begin position="54"/>
        <end position="78"/>
    </location>
</feature>
<feature type="region of interest" description="Disordered" evidence="8">
    <location>
        <begin position="14"/>
        <end position="80"/>
    </location>
</feature>
<dbReference type="AlphaFoldDB" id="A0A849AA00"/>
<dbReference type="HAMAP" id="MF_00631">
    <property type="entry name" value="CrgA"/>
    <property type="match status" value="1"/>
</dbReference>
<keyword evidence="4 7" id="KW-1133">Transmembrane helix</keyword>